<reference evidence="1" key="1">
    <citation type="submission" date="2023-07" db="EMBL/GenBank/DDBJ databases">
        <title>draft genome sequence of fig (Ficus carica).</title>
        <authorList>
            <person name="Takahashi T."/>
            <person name="Nishimura K."/>
        </authorList>
    </citation>
    <scope>NUCLEOTIDE SEQUENCE</scope>
</reference>
<gene>
    <name evidence="1" type="ORF">TIFTF001_046427</name>
</gene>
<proteinExistence type="predicted"/>
<protein>
    <submittedName>
        <fullName evidence="1">Uncharacterized protein</fullName>
    </submittedName>
</protein>
<name>A0AA88CQ97_FICCA</name>
<sequence length="91" mass="10614">MMMIRKFSHVVLTCTRMGLVHGLSWIGLAVPTTPCLHATMRTLMLSKLPTLLKIVDYTTVIYRRVKFTRRLDNRRVIQRRGRYHDGSKTVV</sequence>
<dbReference type="Proteomes" id="UP001187192">
    <property type="component" value="Unassembled WGS sequence"/>
</dbReference>
<evidence type="ECO:0000313" key="1">
    <source>
        <dbReference type="EMBL" id="GMN30488.1"/>
    </source>
</evidence>
<accession>A0AA88CQ97</accession>
<evidence type="ECO:0000313" key="2">
    <source>
        <dbReference type="Proteomes" id="UP001187192"/>
    </source>
</evidence>
<dbReference type="AlphaFoldDB" id="A0AA88CQ97"/>
<keyword evidence="2" id="KW-1185">Reference proteome</keyword>
<feature type="non-terminal residue" evidence="1">
    <location>
        <position position="1"/>
    </location>
</feature>
<comment type="caution">
    <text evidence="1">The sequence shown here is derived from an EMBL/GenBank/DDBJ whole genome shotgun (WGS) entry which is preliminary data.</text>
</comment>
<organism evidence="1 2">
    <name type="scientific">Ficus carica</name>
    <name type="common">Common fig</name>
    <dbReference type="NCBI Taxonomy" id="3494"/>
    <lineage>
        <taxon>Eukaryota</taxon>
        <taxon>Viridiplantae</taxon>
        <taxon>Streptophyta</taxon>
        <taxon>Embryophyta</taxon>
        <taxon>Tracheophyta</taxon>
        <taxon>Spermatophyta</taxon>
        <taxon>Magnoliopsida</taxon>
        <taxon>eudicotyledons</taxon>
        <taxon>Gunneridae</taxon>
        <taxon>Pentapetalae</taxon>
        <taxon>rosids</taxon>
        <taxon>fabids</taxon>
        <taxon>Rosales</taxon>
        <taxon>Moraceae</taxon>
        <taxon>Ficeae</taxon>
        <taxon>Ficus</taxon>
    </lineage>
</organism>
<dbReference type="EMBL" id="BTGU01004670">
    <property type="protein sequence ID" value="GMN30488.1"/>
    <property type="molecule type" value="Genomic_DNA"/>
</dbReference>